<accession>X1B5T3</accession>
<sequence>MRLGGIRPGKGLSLLQVTICYPSTFRESWGWFHFSRLHELRSLFPTGYHRGVCKIAGINYQFMYEHNYWLTYETAPPAKPRYKLDPLGFLENFEEWDEDFARLAIKEL</sequence>
<comment type="caution">
    <text evidence="1">The sequence shown here is derived from an EMBL/GenBank/DDBJ whole genome shotgun (WGS) entry which is preliminary data.</text>
</comment>
<feature type="non-terminal residue" evidence="1">
    <location>
        <position position="108"/>
    </location>
</feature>
<dbReference type="InterPro" id="IPR043163">
    <property type="entry name" value="DsrC-like_N"/>
</dbReference>
<evidence type="ECO:0000313" key="1">
    <source>
        <dbReference type="EMBL" id="GAG76667.1"/>
    </source>
</evidence>
<dbReference type="AlphaFoldDB" id="X1B5T3"/>
<dbReference type="EMBL" id="BART01017341">
    <property type="protein sequence ID" value="GAG76667.1"/>
    <property type="molecule type" value="Genomic_DNA"/>
</dbReference>
<reference evidence="1" key="1">
    <citation type="journal article" date="2014" name="Front. Microbiol.">
        <title>High frequency of phylogenetically diverse reductive dehalogenase-homologous genes in deep subseafloor sedimentary metagenomes.</title>
        <authorList>
            <person name="Kawai M."/>
            <person name="Futagami T."/>
            <person name="Toyoda A."/>
            <person name="Takaki Y."/>
            <person name="Nishi S."/>
            <person name="Hori S."/>
            <person name="Arai W."/>
            <person name="Tsubouchi T."/>
            <person name="Morono Y."/>
            <person name="Uchiyama I."/>
            <person name="Ito T."/>
            <person name="Fujiyama A."/>
            <person name="Inagaki F."/>
            <person name="Takami H."/>
        </authorList>
    </citation>
    <scope>NUCLEOTIDE SEQUENCE</scope>
    <source>
        <strain evidence="1">Expedition CK06-06</strain>
    </source>
</reference>
<organism evidence="1">
    <name type="scientific">marine sediment metagenome</name>
    <dbReference type="NCBI Taxonomy" id="412755"/>
    <lineage>
        <taxon>unclassified sequences</taxon>
        <taxon>metagenomes</taxon>
        <taxon>ecological metagenomes</taxon>
    </lineage>
</organism>
<gene>
    <name evidence="1" type="ORF">S01H4_33038</name>
</gene>
<proteinExistence type="predicted"/>
<protein>
    <submittedName>
        <fullName evidence="1">Uncharacterized protein</fullName>
    </submittedName>
</protein>
<dbReference type="Gene3D" id="3.30.1420.10">
    <property type="match status" value="1"/>
</dbReference>
<name>X1B5T3_9ZZZZ</name>